<evidence type="ECO:0000256" key="1">
    <source>
        <dbReference type="SAM" id="MobiDB-lite"/>
    </source>
</evidence>
<dbReference type="EMBL" id="CAJEWN010000400">
    <property type="protein sequence ID" value="CAD2181452.1"/>
    <property type="molecule type" value="Genomic_DNA"/>
</dbReference>
<organism evidence="2 3">
    <name type="scientific">Meloidogyne enterolobii</name>
    <name type="common">Root-knot nematode worm</name>
    <name type="synonym">Meloidogyne mayaguensis</name>
    <dbReference type="NCBI Taxonomy" id="390850"/>
    <lineage>
        <taxon>Eukaryota</taxon>
        <taxon>Metazoa</taxon>
        <taxon>Ecdysozoa</taxon>
        <taxon>Nematoda</taxon>
        <taxon>Chromadorea</taxon>
        <taxon>Rhabditida</taxon>
        <taxon>Tylenchina</taxon>
        <taxon>Tylenchomorpha</taxon>
        <taxon>Tylenchoidea</taxon>
        <taxon>Meloidogynidae</taxon>
        <taxon>Meloidogyninae</taxon>
        <taxon>Meloidogyne</taxon>
    </lineage>
</organism>
<feature type="region of interest" description="Disordered" evidence="1">
    <location>
        <begin position="1"/>
        <end position="31"/>
    </location>
</feature>
<gene>
    <name evidence="2" type="ORF">MENT_LOCUS33599</name>
</gene>
<evidence type="ECO:0000313" key="2">
    <source>
        <dbReference type="EMBL" id="CAD2181452.1"/>
    </source>
</evidence>
<proteinExistence type="predicted"/>
<protein>
    <submittedName>
        <fullName evidence="2">Uncharacterized protein</fullName>
    </submittedName>
</protein>
<reference evidence="2 3" key="1">
    <citation type="submission" date="2020-08" db="EMBL/GenBank/DDBJ databases">
        <authorList>
            <person name="Koutsovoulos G."/>
            <person name="Danchin GJ E."/>
        </authorList>
    </citation>
    <scope>NUCLEOTIDE SEQUENCE [LARGE SCALE GENOMIC DNA]</scope>
</reference>
<dbReference type="AlphaFoldDB" id="A0A6V7W361"/>
<sequence>MEVKSEGNGESEKDKDKEYLQKNDKEKFNQQLNEDKYKVLYKYQKIDKNLN</sequence>
<comment type="caution">
    <text evidence="2">The sequence shown here is derived from an EMBL/GenBank/DDBJ whole genome shotgun (WGS) entry which is preliminary data.</text>
</comment>
<accession>A0A6V7W361</accession>
<dbReference type="Proteomes" id="UP000580250">
    <property type="component" value="Unassembled WGS sequence"/>
</dbReference>
<name>A0A6V7W361_MELEN</name>
<evidence type="ECO:0000313" key="3">
    <source>
        <dbReference type="Proteomes" id="UP000580250"/>
    </source>
</evidence>